<dbReference type="Gene3D" id="3.40.50.1000">
    <property type="entry name" value="HAD superfamily/HAD-like"/>
    <property type="match status" value="1"/>
</dbReference>
<gene>
    <name evidence="1" type="ORF">ACFFNY_35465</name>
</gene>
<sequence>MPSAGLWNESDPMLWARDIYLGSLHPFPDSVRLISLDVFDTLLLRSCAQPGDVFELTAHKALQAGAFARPVTPAGFRAMRHAAEQRARELDRTGAAETPLELIYEQLPSRLGDRQLLLELELEAEREVCWVNPNVLSLIRYCHSRGVRIALLSDMYLSSGQMLSLLAPGGLDGGMLDAVLVSAEQGCGKRSGGLFDVLLRQFPDIRPEHIVHIGDNEAADVLGAASRSIRSIHYAVVPEHIGSPYHWETVRHGYLLPELGSVRKLAGATRFPPTAEEVGASTAEKRDALGTPDAACAGTTKLQDDLAPAADGNEAFFYRFGAGVLGPFVQGLCDWALDVCVAEGRTEVHPLMREAHLLGPALENAARARGLAIAVKPLYVSRQATLLASMTDYTERELERVMSLSPITFREALDMLGGGTTDTALPEELGRYADMPAAELRDLAVSPPDAEQAGPPAAAPYEAVKRYMLSEPVRKRALRTMDRQRKLLLDYIRQTCRFPDKLVTVDLGFNGTIQAALDAAYAGERNDHQALHLLAVGSKQAAQRLLQGIDLRCWIEADGDNNDMARRFSRSPGLIEELSMGRFGSTVRYERADGDEGAEEDSGHHRPVRPVLAKLAIPEEQFRFKEACQRGVFAFQSGYEQWRSWKPELVRSIGAREWAGPLHRTLDMPTPAEAASLGDLVHQDNFGGVQIVRLCEPLPLDWQSRGGDYLIDLAAFGPKTANVFWPQGTVTRHEPYRLYRSFLRLNDSFGSAVIAFNMMEKLTRQGYAAPILYGKGDFARQLAREALLHGVHIAELVEPSANSSPFEADAVEPALRKAILNGGTHPVYVLGTLTDIAEYRQSISEGYKRLRPDVVPIVLEPLAWPE</sequence>
<dbReference type="Pfam" id="PF00702">
    <property type="entry name" value="Hydrolase"/>
    <property type="match status" value="1"/>
</dbReference>
<dbReference type="SUPFAM" id="SSF56784">
    <property type="entry name" value="HAD-like"/>
    <property type="match status" value="1"/>
</dbReference>
<accession>A0ABV5W929</accession>
<protein>
    <submittedName>
        <fullName evidence="1">HAD family hydrolase</fullName>
    </submittedName>
</protein>
<comment type="caution">
    <text evidence="1">The sequence shown here is derived from an EMBL/GenBank/DDBJ whole genome shotgun (WGS) entry which is preliminary data.</text>
</comment>
<evidence type="ECO:0000313" key="1">
    <source>
        <dbReference type="EMBL" id="MFB9756896.1"/>
    </source>
</evidence>
<name>A0ABV5W929_9BACL</name>
<keyword evidence="2" id="KW-1185">Reference proteome</keyword>
<evidence type="ECO:0000313" key="2">
    <source>
        <dbReference type="Proteomes" id="UP001589619"/>
    </source>
</evidence>
<dbReference type="RefSeq" id="WP_344904588.1">
    <property type="nucleotide sequence ID" value="NZ_BAAAYO010000002.1"/>
</dbReference>
<dbReference type="GO" id="GO:0016787">
    <property type="term" value="F:hydrolase activity"/>
    <property type="evidence" value="ECO:0007669"/>
    <property type="project" value="UniProtKB-KW"/>
</dbReference>
<reference evidence="1 2" key="1">
    <citation type="submission" date="2024-09" db="EMBL/GenBank/DDBJ databases">
        <authorList>
            <person name="Sun Q."/>
            <person name="Mori K."/>
        </authorList>
    </citation>
    <scope>NUCLEOTIDE SEQUENCE [LARGE SCALE GENOMIC DNA]</scope>
    <source>
        <strain evidence="1 2">JCM 12520</strain>
    </source>
</reference>
<organism evidence="1 2">
    <name type="scientific">Paenibacillus hodogayensis</name>
    <dbReference type="NCBI Taxonomy" id="279208"/>
    <lineage>
        <taxon>Bacteria</taxon>
        <taxon>Bacillati</taxon>
        <taxon>Bacillota</taxon>
        <taxon>Bacilli</taxon>
        <taxon>Bacillales</taxon>
        <taxon>Paenibacillaceae</taxon>
        <taxon>Paenibacillus</taxon>
    </lineage>
</organism>
<proteinExistence type="predicted"/>
<keyword evidence="1" id="KW-0378">Hydrolase</keyword>
<dbReference type="EMBL" id="JBHMAG010000029">
    <property type="protein sequence ID" value="MFB9756896.1"/>
    <property type="molecule type" value="Genomic_DNA"/>
</dbReference>
<dbReference type="Proteomes" id="UP001589619">
    <property type="component" value="Unassembled WGS sequence"/>
</dbReference>
<dbReference type="InterPro" id="IPR036412">
    <property type="entry name" value="HAD-like_sf"/>
</dbReference>
<dbReference type="InterPro" id="IPR023214">
    <property type="entry name" value="HAD_sf"/>
</dbReference>